<evidence type="ECO:0000313" key="3">
    <source>
        <dbReference type="Proteomes" id="UP001291623"/>
    </source>
</evidence>
<dbReference type="AlphaFoldDB" id="A0AAE1SKH7"/>
<feature type="region of interest" description="Disordered" evidence="1">
    <location>
        <begin position="104"/>
        <end position="127"/>
    </location>
</feature>
<keyword evidence="3" id="KW-1185">Reference proteome</keyword>
<name>A0AAE1SKH7_9SOLA</name>
<proteinExistence type="predicted"/>
<sequence length="127" mass="14287">MLVVGILWLDGCKAAQTDQDSKVQRFELSENARVPDTIVVRLGLRAQAWNKLQTREVLGVFKGIMEELGIGNIRIWRFNNSCKWTYKRVDTITQANTGREIGIEDGRDHGGSQRAFGSPTIKAPCLR</sequence>
<dbReference type="EMBL" id="JAVYJV010000004">
    <property type="protein sequence ID" value="KAK4372883.1"/>
    <property type="molecule type" value="Genomic_DNA"/>
</dbReference>
<comment type="caution">
    <text evidence="2">The sequence shown here is derived from an EMBL/GenBank/DDBJ whole genome shotgun (WGS) entry which is preliminary data.</text>
</comment>
<reference evidence="2" key="1">
    <citation type="submission" date="2023-12" db="EMBL/GenBank/DDBJ databases">
        <title>Genome assembly of Anisodus tanguticus.</title>
        <authorList>
            <person name="Wang Y.-J."/>
        </authorList>
    </citation>
    <scope>NUCLEOTIDE SEQUENCE</scope>
    <source>
        <strain evidence="2">KB-2021</strain>
        <tissue evidence="2">Leaf</tissue>
    </source>
</reference>
<organism evidence="2 3">
    <name type="scientific">Anisodus tanguticus</name>
    <dbReference type="NCBI Taxonomy" id="243964"/>
    <lineage>
        <taxon>Eukaryota</taxon>
        <taxon>Viridiplantae</taxon>
        <taxon>Streptophyta</taxon>
        <taxon>Embryophyta</taxon>
        <taxon>Tracheophyta</taxon>
        <taxon>Spermatophyta</taxon>
        <taxon>Magnoliopsida</taxon>
        <taxon>eudicotyledons</taxon>
        <taxon>Gunneridae</taxon>
        <taxon>Pentapetalae</taxon>
        <taxon>asterids</taxon>
        <taxon>lamiids</taxon>
        <taxon>Solanales</taxon>
        <taxon>Solanaceae</taxon>
        <taxon>Solanoideae</taxon>
        <taxon>Hyoscyameae</taxon>
        <taxon>Anisodus</taxon>
    </lineage>
</organism>
<protein>
    <submittedName>
        <fullName evidence="2">Uncharacterized protein</fullName>
    </submittedName>
</protein>
<accession>A0AAE1SKH7</accession>
<evidence type="ECO:0000313" key="2">
    <source>
        <dbReference type="EMBL" id="KAK4372883.1"/>
    </source>
</evidence>
<gene>
    <name evidence="2" type="ORF">RND71_008267</name>
</gene>
<dbReference type="Proteomes" id="UP001291623">
    <property type="component" value="Unassembled WGS sequence"/>
</dbReference>
<evidence type="ECO:0000256" key="1">
    <source>
        <dbReference type="SAM" id="MobiDB-lite"/>
    </source>
</evidence>